<dbReference type="OrthoDB" id="5348546at2759"/>
<dbReference type="HOGENOM" id="CLU_027153_0_0_1"/>
<organism evidence="3 4">
    <name type="scientific">Lodderomyces elongisporus (strain ATCC 11503 / CBS 2605 / JCM 1781 / NBRC 1676 / NRRL YB-4239)</name>
    <name type="common">Yeast</name>
    <name type="synonym">Saccharomyces elongisporus</name>
    <dbReference type="NCBI Taxonomy" id="379508"/>
    <lineage>
        <taxon>Eukaryota</taxon>
        <taxon>Fungi</taxon>
        <taxon>Dikarya</taxon>
        <taxon>Ascomycota</taxon>
        <taxon>Saccharomycotina</taxon>
        <taxon>Pichiomycetes</taxon>
        <taxon>Debaryomycetaceae</taxon>
        <taxon>Candida/Lodderomyces clade</taxon>
        <taxon>Lodderomyces</taxon>
    </lineage>
</organism>
<dbReference type="Proteomes" id="UP000001996">
    <property type="component" value="Unassembled WGS sequence"/>
</dbReference>
<feature type="compositionally biased region" description="Low complexity" evidence="1">
    <location>
        <begin position="400"/>
        <end position="428"/>
    </location>
</feature>
<keyword evidence="4" id="KW-1185">Reference proteome</keyword>
<dbReference type="eggNOG" id="ENOG502RZJP">
    <property type="taxonomic scope" value="Eukaryota"/>
</dbReference>
<feature type="compositionally biased region" description="Polar residues" evidence="1">
    <location>
        <begin position="462"/>
        <end position="472"/>
    </location>
</feature>
<feature type="compositionally biased region" description="Polar residues" evidence="1">
    <location>
        <begin position="1"/>
        <end position="10"/>
    </location>
</feature>
<dbReference type="GeneID" id="5234855"/>
<dbReference type="InterPro" id="IPR008984">
    <property type="entry name" value="SMAD_FHA_dom_sf"/>
</dbReference>
<dbReference type="VEuPathDB" id="FungiDB:LELG_00906"/>
<evidence type="ECO:0000313" key="4">
    <source>
        <dbReference type="Proteomes" id="UP000001996"/>
    </source>
</evidence>
<dbReference type="STRING" id="379508.A5DU70"/>
<proteinExistence type="predicted"/>
<dbReference type="FunCoup" id="A5DU70">
    <property type="interactions" value="415"/>
</dbReference>
<evidence type="ECO:0000259" key="2">
    <source>
        <dbReference type="PROSITE" id="PS50006"/>
    </source>
</evidence>
<dbReference type="Gene3D" id="2.60.200.20">
    <property type="match status" value="1"/>
</dbReference>
<dbReference type="InterPro" id="IPR000253">
    <property type="entry name" value="FHA_dom"/>
</dbReference>
<gene>
    <name evidence="3" type="ORF">LELG_00906</name>
</gene>
<feature type="compositionally biased region" description="Polar residues" evidence="1">
    <location>
        <begin position="497"/>
        <end position="515"/>
    </location>
</feature>
<feature type="region of interest" description="Disordered" evidence="1">
    <location>
        <begin position="456"/>
        <end position="537"/>
    </location>
</feature>
<feature type="region of interest" description="Disordered" evidence="1">
    <location>
        <begin position="370"/>
        <end position="439"/>
    </location>
</feature>
<dbReference type="AlphaFoldDB" id="A5DU70"/>
<feature type="compositionally biased region" description="Basic and acidic residues" evidence="1">
    <location>
        <begin position="473"/>
        <end position="483"/>
    </location>
</feature>
<feature type="compositionally biased region" description="Acidic residues" evidence="1">
    <location>
        <begin position="373"/>
        <end position="382"/>
    </location>
</feature>
<dbReference type="InParanoid" id="A5DU70"/>
<evidence type="ECO:0000313" key="3">
    <source>
        <dbReference type="EMBL" id="EDK42728.1"/>
    </source>
</evidence>
<dbReference type="Pfam" id="PF00498">
    <property type="entry name" value="FHA"/>
    <property type="match status" value="1"/>
</dbReference>
<reference evidence="3 4" key="1">
    <citation type="journal article" date="2009" name="Nature">
        <title>Evolution of pathogenicity and sexual reproduction in eight Candida genomes.</title>
        <authorList>
            <person name="Butler G."/>
            <person name="Rasmussen M.D."/>
            <person name="Lin M.F."/>
            <person name="Santos M.A."/>
            <person name="Sakthikumar S."/>
            <person name="Munro C.A."/>
            <person name="Rheinbay E."/>
            <person name="Grabherr M."/>
            <person name="Forche A."/>
            <person name="Reedy J.L."/>
            <person name="Agrafioti I."/>
            <person name="Arnaud M.B."/>
            <person name="Bates S."/>
            <person name="Brown A.J."/>
            <person name="Brunke S."/>
            <person name="Costanzo M.C."/>
            <person name="Fitzpatrick D.A."/>
            <person name="de Groot P.W."/>
            <person name="Harris D."/>
            <person name="Hoyer L.L."/>
            <person name="Hube B."/>
            <person name="Klis F.M."/>
            <person name="Kodira C."/>
            <person name="Lennard N."/>
            <person name="Logue M.E."/>
            <person name="Martin R."/>
            <person name="Neiman A.M."/>
            <person name="Nikolaou E."/>
            <person name="Quail M.A."/>
            <person name="Quinn J."/>
            <person name="Santos M.C."/>
            <person name="Schmitzberger F.F."/>
            <person name="Sherlock G."/>
            <person name="Shah P."/>
            <person name="Silverstein K.A."/>
            <person name="Skrzypek M.S."/>
            <person name="Soll D."/>
            <person name="Staggs R."/>
            <person name="Stansfield I."/>
            <person name="Stumpf M.P."/>
            <person name="Sudbery P.E."/>
            <person name="Srikantha T."/>
            <person name="Zeng Q."/>
            <person name="Berman J."/>
            <person name="Berriman M."/>
            <person name="Heitman J."/>
            <person name="Gow N.A."/>
            <person name="Lorenz M.C."/>
            <person name="Birren B.W."/>
            <person name="Kellis M."/>
            <person name="Cuomo C.A."/>
        </authorList>
    </citation>
    <scope>NUCLEOTIDE SEQUENCE [LARGE SCALE GENOMIC DNA]</scope>
    <source>
        <strain evidence="4">ATCC 11503 / BCRC 21390 / CBS 2605 / JCM 1781 / NBRC 1676 / NRRL YB-4239</strain>
    </source>
</reference>
<dbReference type="KEGG" id="lel:PVL30_000874"/>
<evidence type="ECO:0000256" key="1">
    <source>
        <dbReference type="SAM" id="MobiDB-lite"/>
    </source>
</evidence>
<dbReference type="EMBL" id="CH981524">
    <property type="protein sequence ID" value="EDK42728.1"/>
    <property type="molecule type" value="Genomic_DNA"/>
</dbReference>
<feature type="region of interest" description="Disordered" evidence="1">
    <location>
        <begin position="1"/>
        <end position="27"/>
    </location>
</feature>
<protein>
    <recommendedName>
        <fullName evidence="2">FHA domain-containing protein</fullName>
    </recommendedName>
</protein>
<name>A5DU70_LODEL</name>
<dbReference type="SUPFAM" id="SSF49879">
    <property type="entry name" value="SMAD/FHA domain"/>
    <property type="match status" value="1"/>
</dbReference>
<feature type="domain" description="FHA" evidence="2">
    <location>
        <begin position="175"/>
        <end position="219"/>
    </location>
</feature>
<accession>A5DU70</accession>
<dbReference type="OMA" id="RYAPIMR"/>
<sequence>MSHHTNYQFPPSSPLHESSVAAAAHDDTESVKSKDPFAFGAFTTSSSKFEPLGQPGLFGQLGKFGQFGQFGQQRLAREEYPTPNPSSSLFRSSSPVKAHDPLIENQKSVQIILPTASKRTEKEANTIYNYPSKVDIVNNSTTNKQRKVTINKDFNLLKSEKSVLRIPFKSDISKFSIGRSSRKCEFPIDEKDTHISRAHLNIEYTANSVTIECLGLNGVGLVIPKPCYIHNAEESNRYKVEVNTKQKPLDVSKIQSPWVESDENHTEFHVHKGEVVTMPRLENIMLEISKQVILLNPVDIDECLTEEDEELTDDEELVLMHKSNLINKQNVPGTSNTMTDKTTPLSKTMLSSSLPNTPCKPKASTIEINVEGNEGESVDDSYETPSKEHIVKIKQPKPLSTTTVALSSSSPSSSSSAAAAASSSTTTTTKKEPLADGLSTKTSSAQFSIFYDQSHELPRPSSAASRNSLTDITNRRAVSEEPPSKVLKQNLIDGKSNAFSSSHNNYNNNRTQPSKHSQDEKPHFEKRKKSKTQTPPLFDDSVLQLENISEINNILINHLAFSRLSSTPASFLNTISAVTSKLSLMQVRSVLNNIKCVGVIYRKGKDAAGKPLEEEYYYMPENDDDQSRTQLVANLKGHGGLRSCRRTHKQYYWKKPAPIKKT</sequence>
<dbReference type="PROSITE" id="PS50006">
    <property type="entry name" value="FHA_DOMAIN"/>
    <property type="match status" value="1"/>
</dbReference>
<feature type="region of interest" description="Disordered" evidence="1">
    <location>
        <begin position="78"/>
        <end position="97"/>
    </location>
</feature>